<evidence type="ECO:0000259" key="5">
    <source>
        <dbReference type="PROSITE" id="PS50072"/>
    </source>
</evidence>
<evidence type="ECO:0000256" key="1">
    <source>
        <dbReference type="ARBA" id="ARBA00007365"/>
    </source>
</evidence>
<gene>
    <name evidence="6" type="ORF">RS130_03205</name>
</gene>
<dbReference type="Proteomes" id="UP001247805">
    <property type="component" value="Unassembled WGS sequence"/>
</dbReference>
<dbReference type="PROSITE" id="PS50072">
    <property type="entry name" value="CSA_PPIASE_2"/>
    <property type="match status" value="1"/>
</dbReference>
<keyword evidence="3 4" id="KW-0413">Isomerase</keyword>
<keyword evidence="7" id="KW-1185">Reference proteome</keyword>
<dbReference type="RefSeq" id="WP_316024767.1">
    <property type="nucleotide sequence ID" value="NZ_JAWDIO010000002.1"/>
</dbReference>
<accession>A0ABU3SSS6</accession>
<feature type="chain" id="PRO_5045011891" description="Peptidyl-prolyl cis-trans isomerase" evidence="4">
    <location>
        <begin position="26"/>
        <end position="276"/>
    </location>
</feature>
<dbReference type="EMBL" id="JAWDIO010000002">
    <property type="protein sequence ID" value="MDU0353072.1"/>
    <property type="molecule type" value="Genomic_DNA"/>
</dbReference>
<evidence type="ECO:0000256" key="3">
    <source>
        <dbReference type="ARBA" id="ARBA00023235"/>
    </source>
</evidence>
<proteinExistence type="inferred from homology"/>
<dbReference type="SUPFAM" id="SSF50891">
    <property type="entry name" value="Cyclophilin-like"/>
    <property type="match status" value="1"/>
</dbReference>
<evidence type="ECO:0000313" key="6">
    <source>
        <dbReference type="EMBL" id="MDU0353072.1"/>
    </source>
</evidence>
<evidence type="ECO:0000256" key="2">
    <source>
        <dbReference type="ARBA" id="ARBA00023110"/>
    </source>
</evidence>
<protein>
    <recommendedName>
        <fullName evidence="4">Peptidyl-prolyl cis-trans isomerase</fullName>
        <shortName evidence="4">PPIase</shortName>
        <ecNumber evidence="4">5.2.1.8</ecNumber>
    </recommendedName>
</protein>
<organism evidence="6 7">
    <name type="scientific">Paraglaciecola aquimarina</name>
    <dbReference type="NCBI Taxonomy" id="1235557"/>
    <lineage>
        <taxon>Bacteria</taxon>
        <taxon>Pseudomonadati</taxon>
        <taxon>Pseudomonadota</taxon>
        <taxon>Gammaproteobacteria</taxon>
        <taxon>Alteromonadales</taxon>
        <taxon>Alteromonadaceae</taxon>
        <taxon>Paraglaciecola</taxon>
    </lineage>
</organism>
<feature type="domain" description="PPIase cyclophilin-type" evidence="5">
    <location>
        <begin position="32"/>
        <end position="191"/>
    </location>
</feature>
<dbReference type="InterPro" id="IPR044665">
    <property type="entry name" value="E_coli_cyclophilin_A-like"/>
</dbReference>
<dbReference type="GO" id="GO:0003755">
    <property type="term" value="F:peptidyl-prolyl cis-trans isomerase activity"/>
    <property type="evidence" value="ECO:0007669"/>
    <property type="project" value="UniProtKB-EC"/>
</dbReference>
<dbReference type="PROSITE" id="PS00170">
    <property type="entry name" value="CSA_PPIASE_1"/>
    <property type="match status" value="1"/>
</dbReference>
<dbReference type="PRINTS" id="PR00153">
    <property type="entry name" value="CSAPPISMRASE"/>
</dbReference>
<keyword evidence="2 4" id="KW-0697">Rotamase</keyword>
<comment type="catalytic activity">
    <reaction evidence="4">
        <text>[protein]-peptidylproline (omega=180) = [protein]-peptidylproline (omega=0)</text>
        <dbReference type="Rhea" id="RHEA:16237"/>
        <dbReference type="Rhea" id="RHEA-COMP:10747"/>
        <dbReference type="Rhea" id="RHEA-COMP:10748"/>
        <dbReference type="ChEBI" id="CHEBI:83833"/>
        <dbReference type="ChEBI" id="CHEBI:83834"/>
        <dbReference type="EC" id="5.2.1.8"/>
    </reaction>
</comment>
<comment type="similarity">
    <text evidence="1 4">Belongs to the cyclophilin-type PPIase family.</text>
</comment>
<dbReference type="Gene3D" id="2.40.100.10">
    <property type="entry name" value="Cyclophilin-like"/>
    <property type="match status" value="1"/>
</dbReference>
<dbReference type="InterPro" id="IPR002130">
    <property type="entry name" value="Cyclophilin-type_PPIase_dom"/>
</dbReference>
<reference evidence="6 7" key="1">
    <citation type="submission" date="2023-10" db="EMBL/GenBank/DDBJ databases">
        <title>Glaciecola aquimarina strain GGW-M5 nov., isolated from a coastal seawater.</title>
        <authorList>
            <person name="Bayburt H."/>
            <person name="Kim J.M."/>
            <person name="Choi B.J."/>
            <person name="Jeon C.O."/>
        </authorList>
    </citation>
    <scope>NUCLEOTIDE SEQUENCE [LARGE SCALE GENOMIC DNA]</scope>
    <source>
        <strain evidence="6 7">KCTC 32108</strain>
    </source>
</reference>
<dbReference type="InterPro" id="IPR029000">
    <property type="entry name" value="Cyclophilin-like_dom_sf"/>
</dbReference>
<sequence>MIPIKNRTKISAAMLLLASSFASNATVVEIRTSLGNIQVNLFDETTPKTVENFLSYVNSGAYASNVVHRSVPGFVIQAGGFSYTGPVEAENGFTLDSVETGDSVMNEPKLSNVRGTIAMAKGSDPDSARSQWFINLADNANSLDRVTNAGGFTVFGQVLGDGMDVADDIASQTIIQYGSPFAQVPIRNYTQSDVDNQVAVTDDNLIVISDIVVIDETVVTHPEIVPTENTLIDAPTSGGGTDNGGSGGGAFGWLIGVAALGLSRYFKPQKLSLMKM</sequence>
<evidence type="ECO:0000313" key="7">
    <source>
        <dbReference type="Proteomes" id="UP001247805"/>
    </source>
</evidence>
<dbReference type="InterPro" id="IPR020892">
    <property type="entry name" value="Cyclophilin-type_PPIase_CS"/>
</dbReference>
<comment type="function">
    <text evidence="4">PPIases accelerate the folding of proteins. It catalyzes the cis-trans isomerization of proline imidic peptide bonds in oligopeptides.</text>
</comment>
<dbReference type="EC" id="5.2.1.8" evidence="4"/>
<keyword evidence="4" id="KW-0732">Signal</keyword>
<dbReference type="PANTHER" id="PTHR43246">
    <property type="entry name" value="PEPTIDYL-PROLYL CIS-TRANS ISOMERASE CYP38, CHLOROPLASTIC"/>
    <property type="match status" value="1"/>
</dbReference>
<evidence type="ECO:0000256" key="4">
    <source>
        <dbReference type="RuleBase" id="RU363019"/>
    </source>
</evidence>
<comment type="caution">
    <text evidence="6">The sequence shown here is derived from an EMBL/GenBank/DDBJ whole genome shotgun (WGS) entry which is preliminary data.</text>
</comment>
<dbReference type="Pfam" id="PF00160">
    <property type="entry name" value="Pro_isomerase"/>
    <property type="match status" value="1"/>
</dbReference>
<name>A0ABU3SSS6_9ALTE</name>
<feature type="signal peptide" evidence="4">
    <location>
        <begin position="1"/>
        <end position="25"/>
    </location>
</feature>